<proteinExistence type="predicted"/>
<dbReference type="AlphaFoldDB" id="A0A0H5QPL7"/>
<reference evidence="2" key="1">
    <citation type="submission" date="2015-04" db="EMBL/GenBank/DDBJ databases">
        <title>The genome sequence of the plant pathogenic Rhizarian Plasmodiophora brassicae reveals insights in its biotrophic life cycle and the origin of chitin synthesis.</title>
        <authorList>
            <person name="Schwelm A."/>
            <person name="Fogelqvist J."/>
            <person name="Knaust A."/>
            <person name="Julke S."/>
            <person name="Lilja T."/>
            <person name="Dhandapani V."/>
            <person name="Bonilla-Rosso G."/>
            <person name="Karlsson M."/>
            <person name="Shevchenko A."/>
            <person name="Choi S.R."/>
            <person name="Kim H.G."/>
            <person name="Park J.Y."/>
            <person name="Lim Y.P."/>
            <person name="Ludwig-Muller J."/>
            <person name="Dixelius C."/>
        </authorList>
    </citation>
    <scope>NUCLEOTIDE SEQUENCE</scope>
    <source>
        <tissue evidence="2">Potato root galls</tissue>
    </source>
</reference>
<name>A0A0H5QPL7_9EUKA</name>
<accession>A0A0H5QPL7</accession>
<protein>
    <submittedName>
        <fullName evidence="2">Uncharacterized protein</fullName>
    </submittedName>
</protein>
<feature type="region of interest" description="Disordered" evidence="1">
    <location>
        <begin position="21"/>
        <end position="44"/>
    </location>
</feature>
<evidence type="ECO:0000313" key="2">
    <source>
        <dbReference type="EMBL" id="CRZ03988.1"/>
    </source>
</evidence>
<sequence length="141" mass="15558">MVKYLARKECDHAYSVKNIHSPIPGSQQKHARFHSYRNSAKPSNNEQSKVLDYISGQHQLCSRSDHATLMMVLKMILALKGESRVRSIIAEPIKVVIDPSTACLPVIGSSKMRSATCVFASGRLSVIELSSPDMGVLVVYD</sequence>
<organism evidence="2">
    <name type="scientific">Spongospora subterranea</name>
    <dbReference type="NCBI Taxonomy" id="70186"/>
    <lineage>
        <taxon>Eukaryota</taxon>
        <taxon>Sar</taxon>
        <taxon>Rhizaria</taxon>
        <taxon>Endomyxa</taxon>
        <taxon>Phytomyxea</taxon>
        <taxon>Plasmodiophorida</taxon>
        <taxon>Plasmodiophoridae</taxon>
        <taxon>Spongospora</taxon>
    </lineage>
</organism>
<dbReference type="EMBL" id="HACM01003546">
    <property type="protein sequence ID" value="CRZ03988.1"/>
    <property type="molecule type" value="Transcribed_RNA"/>
</dbReference>
<evidence type="ECO:0000256" key="1">
    <source>
        <dbReference type="SAM" id="MobiDB-lite"/>
    </source>
</evidence>